<keyword evidence="1" id="KW-0472">Membrane</keyword>
<accession>A0A1V4DDG7</accession>
<sequence length="168" mass="17890">MHARKPAKALGPTPTSATRTLQVVTAVCSLLFALGSALHGFAVIDTSVIEEMMRRAGGADPAGDAPGFTTGFRIVGTVYVVGNALGVLALWSRSQVLYWWVLAVNVTQGLGWVMIPSEMWTVVSDRYGAWGVLPSAVTDGGAVVLSVVLLVALVRFRTPWAQRRAVRP</sequence>
<keyword evidence="3" id="KW-1185">Reference proteome</keyword>
<dbReference type="Proteomes" id="UP000033615">
    <property type="component" value="Unassembled WGS sequence"/>
</dbReference>
<gene>
    <name evidence="2" type="ORF">VT50_0201800</name>
</gene>
<feature type="transmembrane region" description="Helical" evidence="1">
    <location>
        <begin position="21"/>
        <end position="44"/>
    </location>
</feature>
<proteinExistence type="predicted"/>
<comment type="caution">
    <text evidence="2">The sequence shown here is derived from an EMBL/GenBank/DDBJ whole genome shotgun (WGS) entry which is preliminary data.</text>
</comment>
<evidence type="ECO:0000256" key="1">
    <source>
        <dbReference type="SAM" id="Phobius"/>
    </source>
</evidence>
<feature type="transmembrane region" description="Helical" evidence="1">
    <location>
        <begin position="97"/>
        <end position="115"/>
    </location>
</feature>
<name>A0A1V4DDG7_9ACTN</name>
<evidence type="ECO:0000313" key="2">
    <source>
        <dbReference type="EMBL" id="OPF84760.1"/>
    </source>
</evidence>
<evidence type="ECO:0000313" key="3">
    <source>
        <dbReference type="Proteomes" id="UP000033615"/>
    </source>
</evidence>
<dbReference type="RefSeq" id="WP_046090474.1">
    <property type="nucleotide sequence ID" value="NZ_LAKD02000001.1"/>
</dbReference>
<feature type="transmembrane region" description="Helical" evidence="1">
    <location>
        <begin position="127"/>
        <end position="154"/>
    </location>
</feature>
<protein>
    <recommendedName>
        <fullName evidence="4">DUF2127 domain-containing protein</fullName>
    </recommendedName>
</protein>
<dbReference type="AlphaFoldDB" id="A0A1V4DDG7"/>
<dbReference type="OrthoDB" id="3543536at2"/>
<dbReference type="EMBL" id="LAKD02000001">
    <property type="protein sequence ID" value="OPF84760.1"/>
    <property type="molecule type" value="Genomic_DNA"/>
</dbReference>
<keyword evidence="1" id="KW-0812">Transmembrane</keyword>
<reference evidence="2" key="1">
    <citation type="submission" date="2016-12" db="EMBL/GenBank/DDBJ databases">
        <title>Genome sequence of Streptomyces antioxidans MUSC 164.</title>
        <authorList>
            <person name="Lee L.-H."/>
            <person name="Ser H.-L."/>
        </authorList>
    </citation>
    <scope>NUCLEOTIDE SEQUENCE [LARGE SCALE GENOMIC DNA]</scope>
    <source>
        <strain evidence="2">MUSC 164</strain>
    </source>
</reference>
<organism evidence="2 3">
    <name type="scientific">Streptomyces antioxidans</name>
    <dbReference type="NCBI Taxonomy" id="1507734"/>
    <lineage>
        <taxon>Bacteria</taxon>
        <taxon>Bacillati</taxon>
        <taxon>Actinomycetota</taxon>
        <taxon>Actinomycetes</taxon>
        <taxon>Kitasatosporales</taxon>
        <taxon>Streptomycetaceae</taxon>
        <taxon>Streptomyces</taxon>
    </lineage>
</organism>
<evidence type="ECO:0008006" key="4">
    <source>
        <dbReference type="Google" id="ProtNLM"/>
    </source>
</evidence>
<feature type="transmembrane region" description="Helical" evidence="1">
    <location>
        <begin position="71"/>
        <end position="90"/>
    </location>
</feature>
<keyword evidence="1" id="KW-1133">Transmembrane helix</keyword>